<dbReference type="Gene3D" id="3.30.1150.10">
    <property type="match status" value="1"/>
</dbReference>
<comment type="subcellular location">
    <subcellularLocation>
        <location evidence="1">Cell inner membrane</location>
        <topology evidence="1">Single-pass membrane protein</topology>
        <orientation evidence="1">Periplasmic side</orientation>
    </subcellularLocation>
</comment>
<name>A0A9X2F6V7_9SPHI</name>
<feature type="domain" description="TonB C-terminal" evidence="10">
    <location>
        <begin position="58"/>
        <end position="150"/>
    </location>
</feature>
<dbReference type="Pfam" id="PF03544">
    <property type="entry name" value="TonB_C"/>
    <property type="match status" value="1"/>
</dbReference>
<evidence type="ECO:0000256" key="3">
    <source>
        <dbReference type="ARBA" id="ARBA00022448"/>
    </source>
</evidence>
<keyword evidence="4" id="KW-1003">Cell membrane</keyword>
<evidence type="ECO:0000256" key="2">
    <source>
        <dbReference type="ARBA" id="ARBA00006555"/>
    </source>
</evidence>
<evidence type="ECO:0000256" key="5">
    <source>
        <dbReference type="ARBA" id="ARBA00022519"/>
    </source>
</evidence>
<dbReference type="PROSITE" id="PS52015">
    <property type="entry name" value="TONB_CTD"/>
    <property type="match status" value="1"/>
</dbReference>
<dbReference type="InterPro" id="IPR037682">
    <property type="entry name" value="TonB_C"/>
</dbReference>
<dbReference type="RefSeq" id="WP_252587444.1">
    <property type="nucleotide sequence ID" value="NZ_JAMWYS010000028.1"/>
</dbReference>
<keyword evidence="6" id="KW-0812">Transmembrane</keyword>
<dbReference type="Proteomes" id="UP001155182">
    <property type="component" value="Unassembled WGS sequence"/>
</dbReference>
<comment type="caution">
    <text evidence="11">The sequence shown here is derived from an EMBL/GenBank/DDBJ whole genome shotgun (WGS) entry which is preliminary data.</text>
</comment>
<keyword evidence="3" id="KW-0813">Transport</keyword>
<keyword evidence="12" id="KW-1185">Reference proteome</keyword>
<dbReference type="InterPro" id="IPR006260">
    <property type="entry name" value="TonB/TolA_C"/>
</dbReference>
<evidence type="ECO:0000313" key="12">
    <source>
        <dbReference type="Proteomes" id="UP001155182"/>
    </source>
</evidence>
<keyword evidence="7" id="KW-0653">Protein transport</keyword>
<reference evidence="11" key="1">
    <citation type="submission" date="2022-06" db="EMBL/GenBank/DDBJ databases">
        <title>Solitalea sp. MAHUQ-68 isolated from rhizospheric soil.</title>
        <authorList>
            <person name="Huq M.A."/>
        </authorList>
    </citation>
    <scope>NUCLEOTIDE SEQUENCE</scope>
    <source>
        <strain evidence="11">MAHUQ-68</strain>
    </source>
</reference>
<evidence type="ECO:0000256" key="8">
    <source>
        <dbReference type="ARBA" id="ARBA00022989"/>
    </source>
</evidence>
<dbReference type="EMBL" id="JAMWYS010000028">
    <property type="protein sequence ID" value="MCO4292953.1"/>
    <property type="molecule type" value="Genomic_DNA"/>
</dbReference>
<keyword evidence="5" id="KW-0997">Cell inner membrane</keyword>
<evidence type="ECO:0000256" key="9">
    <source>
        <dbReference type="ARBA" id="ARBA00023136"/>
    </source>
</evidence>
<sequence>MNTSKSFCLGILVMTLCSSFIEGKVSSQTTSIIQQTTQQDPEDNDIYLYVENPPKFPGGSTALANFINRNLKYPQKALENFTQGKVSVSFVVKKDGSISDIKVIKKVKDGLSEEAVRIIKAMPKWKPAVHHGLIVNAKYVLPIDFKLNLS</sequence>
<proteinExistence type="inferred from homology"/>
<evidence type="ECO:0000256" key="4">
    <source>
        <dbReference type="ARBA" id="ARBA00022475"/>
    </source>
</evidence>
<evidence type="ECO:0000259" key="10">
    <source>
        <dbReference type="PROSITE" id="PS52015"/>
    </source>
</evidence>
<evidence type="ECO:0000313" key="11">
    <source>
        <dbReference type="EMBL" id="MCO4292953.1"/>
    </source>
</evidence>
<dbReference type="GO" id="GO:0098797">
    <property type="term" value="C:plasma membrane protein complex"/>
    <property type="evidence" value="ECO:0007669"/>
    <property type="project" value="TreeGrafter"/>
</dbReference>
<gene>
    <name evidence="11" type="ORF">NF867_08775</name>
</gene>
<accession>A0A9X2F6V7</accession>
<comment type="similarity">
    <text evidence="2">Belongs to the TonB family.</text>
</comment>
<dbReference type="NCBIfam" id="TIGR01352">
    <property type="entry name" value="tonB_Cterm"/>
    <property type="match status" value="1"/>
</dbReference>
<evidence type="ECO:0000256" key="1">
    <source>
        <dbReference type="ARBA" id="ARBA00004383"/>
    </source>
</evidence>
<keyword evidence="8" id="KW-1133">Transmembrane helix</keyword>
<dbReference type="InterPro" id="IPR051045">
    <property type="entry name" value="TonB-dependent_transducer"/>
</dbReference>
<evidence type="ECO:0000256" key="7">
    <source>
        <dbReference type="ARBA" id="ARBA00022927"/>
    </source>
</evidence>
<keyword evidence="9" id="KW-0472">Membrane</keyword>
<organism evidence="11 12">
    <name type="scientific">Solitalea agri</name>
    <dbReference type="NCBI Taxonomy" id="2953739"/>
    <lineage>
        <taxon>Bacteria</taxon>
        <taxon>Pseudomonadati</taxon>
        <taxon>Bacteroidota</taxon>
        <taxon>Sphingobacteriia</taxon>
        <taxon>Sphingobacteriales</taxon>
        <taxon>Sphingobacteriaceae</taxon>
        <taxon>Solitalea</taxon>
    </lineage>
</organism>
<dbReference type="SUPFAM" id="SSF74653">
    <property type="entry name" value="TolA/TonB C-terminal domain"/>
    <property type="match status" value="1"/>
</dbReference>
<dbReference type="GO" id="GO:0055085">
    <property type="term" value="P:transmembrane transport"/>
    <property type="evidence" value="ECO:0007669"/>
    <property type="project" value="InterPro"/>
</dbReference>
<protein>
    <submittedName>
        <fullName evidence="11">Energy transducer TonB</fullName>
    </submittedName>
</protein>
<dbReference type="PANTHER" id="PTHR33446:SF2">
    <property type="entry name" value="PROTEIN TONB"/>
    <property type="match status" value="1"/>
</dbReference>
<dbReference type="GO" id="GO:0015031">
    <property type="term" value="P:protein transport"/>
    <property type="evidence" value="ECO:0007669"/>
    <property type="project" value="UniProtKB-KW"/>
</dbReference>
<dbReference type="AlphaFoldDB" id="A0A9X2F6V7"/>
<evidence type="ECO:0000256" key="6">
    <source>
        <dbReference type="ARBA" id="ARBA00022692"/>
    </source>
</evidence>
<dbReference type="GO" id="GO:0031992">
    <property type="term" value="F:energy transducer activity"/>
    <property type="evidence" value="ECO:0007669"/>
    <property type="project" value="TreeGrafter"/>
</dbReference>
<dbReference type="PANTHER" id="PTHR33446">
    <property type="entry name" value="PROTEIN TONB-RELATED"/>
    <property type="match status" value="1"/>
</dbReference>